<dbReference type="PROSITE" id="PS00036">
    <property type="entry name" value="BZIP_BASIC"/>
    <property type="match status" value="1"/>
</dbReference>
<dbReference type="SMART" id="SM00338">
    <property type="entry name" value="BRLZ"/>
    <property type="match status" value="1"/>
</dbReference>
<evidence type="ECO:0000256" key="1">
    <source>
        <dbReference type="ARBA" id="ARBA00004123"/>
    </source>
</evidence>
<dbReference type="Pfam" id="PF00170">
    <property type="entry name" value="bZIP_1"/>
    <property type="match status" value="1"/>
</dbReference>
<gene>
    <name evidence="5" type="ORF">G7Z17_g5511</name>
</gene>
<accession>A0A9P5H6J6</accession>
<dbReference type="CDD" id="cd14688">
    <property type="entry name" value="bZIP_YAP"/>
    <property type="match status" value="1"/>
</dbReference>
<keyword evidence="2" id="KW-0539">Nucleus</keyword>
<feature type="compositionally biased region" description="Polar residues" evidence="3">
    <location>
        <begin position="75"/>
        <end position="93"/>
    </location>
</feature>
<dbReference type="PANTHER" id="PTHR40621:SF8">
    <property type="entry name" value="AP-1-LIKE TRANSCRIPTION FACTOR YAP3"/>
    <property type="match status" value="1"/>
</dbReference>
<dbReference type="InterPro" id="IPR046347">
    <property type="entry name" value="bZIP_sf"/>
</dbReference>
<dbReference type="Gene3D" id="1.10.238.100">
    <property type="entry name" value="YAP1 redox domain. Chain B"/>
    <property type="match status" value="1"/>
</dbReference>
<evidence type="ECO:0000313" key="6">
    <source>
        <dbReference type="Proteomes" id="UP000722485"/>
    </source>
</evidence>
<dbReference type="GO" id="GO:0090575">
    <property type="term" value="C:RNA polymerase II transcription regulator complex"/>
    <property type="evidence" value="ECO:0007669"/>
    <property type="project" value="TreeGrafter"/>
</dbReference>
<dbReference type="InterPro" id="IPR004827">
    <property type="entry name" value="bZIP"/>
</dbReference>
<keyword evidence="6" id="KW-1185">Reference proteome</keyword>
<evidence type="ECO:0000256" key="3">
    <source>
        <dbReference type="SAM" id="MobiDB-lite"/>
    </source>
</evidence>
<dbReference type="SUPFAM" id="SSF57959">
    <property type="entry name" value="Leucine zipper domain"/>
    <property type="match status" value="1"/>
</dbReference>
<dbReference type="PROSITE" id="PS50217">
    <property type="entry name" value="BZIP"/>
    <property type="match status" value="1"/>
</dbReference>
<dbReference type="Proteomes" id="UP000722485">
    <property type="component" value="Unassembled WGS sequence"/>
</dbReference>
<evidence type="ECO:0000256" key="2">
    <source>
        <dbReference type="ARBA" id="ARBA00023242"/>
    </source>
</evidence>
<organism evidence="5 6">
    <name type="scientific">Cylindrodendrum hubeiense</name>
    <dbReference type="NCBI Taxonomy" id="595255"/>
    <lineage>
        <taxon>Eukaryota</taxon>
        <taxon>Fungi</taxon>
        <taxon>Dikarya</taxon>
        <taxon>Ascomycota</taxon>
        <taxon>Pezizomycotina</taxon>
        <taxon>Sordariomycetes</taxon>
        <taxon>Hypocreomycetidae</taxon>
        <taxon>Hypocreales</taxon>
        <taxon>Nectriaceae</taxon>
        <taxon>Cylindrodendrum</taxon>
    </lineage>
</organism>
<feature type="compositionally biased region" description="Polar residues" evidence="3">
    <location>
        <begin position="1"/>
        <end position="24"/>
    </location>
</feature>
<evidence type="ECO:0000313" key="5">
    <source>
        <dbReference type="EMBL" id="KAF7550725.1"/>
    </source>
</evidence>
<feature type="domain" description="BZIP" evidence="4">
    <location>
        <begin position="109"/>
        <end position="172"/>
    </location>
</feature>
<dbReference type="Gene3D" id="1.20.5.170">
    <property type="match status" value="1"/>
</dbReference>
<dbReference type="OrthoDB" id="4940293at2759"/>
<dbReference type="PANTHER" id="PTHR40621">
    <property type="entry name" value="TRANSCRIPTION FACTOR KAPC-RELATED"/>
    <property type="match status" value="1"/>
</dbReference>
<dbReference type="GO" id="GO:0000976">
    <property type="term" value="F:transcription cis-regulatory region binding"/>
    <property type="evidence" value="ECO:0007669"/>
    <property type="project" value="InterPro"/>
</dbReference>
<comment type="caution">
    <text evidence="5">The sequence shown here is derived from an EMBL/GenBank/DDBJ whole genome shotgun (WGS) entry which is preliminary data.</text>
</comment>
<evidence type="ECO:0000259" key="4">
    <source>
        <dbReference type="PROSITE" id="PS50217"/>
    </source>
</evidence>
<dbReference type="InterPro" id="IPR050936">
    <property type="entry name" value="AP-1-like"/>
</dbReference>
<dbReference type="GO" id="GO:0001228">
    <property type="term" value="F:DNA-binding transcription activator activity, RNA polymerase II-specific"/>
    <property type="evidence" value="ECO:0007669"/>
    <property type="project" value="TreeGrafter"/>
</dbReference>
<sequence>MEFQYQSPSAQPYHQFMPIQSLSPPHSGAEDFSTSPPNPYKTLPQYHNFDYSQSYLSNPTLPTSPPTPPGGQNTFSPQAQHYSGNYGVGNTMNPYVGDSGTSEENDPLTPAQSRRKAQNRAAQQAFRKRKERHVKDLEAKLADLEAAQQQVSFENEALKQSLHKVSTENRILRATSQAGGMHKPSISTEPATGGPRFNPSDFYSNILQDEKNGTPSHRVTTHDGERLLSAGATWDLIINHKLFKKGIVDVGDVTERLKQYAYCDGQGPVFSESSVIKAIEQSVLSKTDDLL</sequence>
<dbReference type="AlphaFoldDB" id="A0A9P5H6J6"/>
<protein>
    <recommendedName>
        <fullName evidence="4">BZIP domain-containing protein</fullName>
    </recommendedName>
</protein>
<feature type="region of interest" description="Disordered" evidence="3">
    <location>
        <begin position="1"/>
        <end position="132"/>
    </location>
</feature>
<proteinExistence type="predicted"/>
<name>A0A9P5H6J6_9HYPO</name>
<reference evidence="5" key="1">
    <citation type="submission" date="2020-03" db="EMBL/GenBank/DDBJ databases">
        <title>Draft Genome Sequence of Cylindrodendrum hubeiense.</title>
        <authorList>
            <person name="Buettner E."/>
            <person name="Kellner H."/>
        </authorList>
    </citation>
    <scope>NUCLEOTIDE SEQUENCE</scope>
    <source>
        <strain evidence="5">IHI 201604</strain>
    </source>
</reference>
<comment type="subcellular location">
    <subcellularLocation>
        <location evidence="1">Nucleus</location>
    </subcellularLocation>
</comment>
<dbReference type="EMBL" id="JAANBB010000092">
    <property type="protein sequence ID" value="KAF7550725.1"/>
    <property type="molecule type" value="Genomic_DNA"/>
</dbReference>